<protein>
    <submittedName>
        <fullName evidence="2">Uncharacterized protein</fullName>
    </submittedName>
</protein>
<dbReference type="AlphaFoldDB" id="A0A6J8D033"/>
<keyword evidence="1" id="KW-0175">Coiled coil</keyword>
<organism evidence="2 3">
    <name type="scientific">Mytilus coruscus</name>
    <name type="common">Sea mussel</name>
    <dbReference type="NCBI Taxonomy" id="42192"/>
    <lineage>
        <taxon>Eukaryota</taxon>
        <taxon>Metazoa</taxon>
        <taxon>Spiralia</taxon>
        <taxon>Lophotrochozoa</taxon>
        <taxon>Mollusca</taxon>
        <taxon>Bivalvia</taxon>
        <taxon>Autobranchia</taxon>
        <taxon>Pteriomorphia</taxon>
        <taxon>Mytilida</taxon>
        <taxon>Mytiloidea</taxon>
        <taxon>Mytilidae</taxon>
        <taxon>Mytilinae</taxon>
        <taxon>Mytilus</taxon>
    </lineage>
</organism>
<proteinExistence type="predicted"/>
<evidence type="ECO:0000313" key="3">
    <source>
        <dbReference type="Proteomes" id="UP000507470"/>
    </source>
</evidence>
<feature type="coiled-coil region" evidence="1">
    <location>
        <begin position="117"/>
        <end position="170"/>
    </location>
</feature>
<dbReference type="OrthoDB" id="6585863at2759"/>
<reference evidence="2 3" key="1">
    <citation type="submission" date="2020-06" db="EMBL/GenBank/DDBJ databases">
        <authorList>
            <person name="Li R."/>
            <person name="Bekaert M."/>
        </authorList>
    </citation>
    <scope>NUCLEOTIDE SEQUENCE [LARGE SCALE GENOMIC DNA]</scope>
    <source>
        <strain evidence="3">wild</strain>
    </source>
</reference>
<evidence type="ECO:0000256" key="1">
    <source>
        <dbReference type="SAM" id="Coils"/>
    </source>
</evidence>
<keyword evidence="3" id="KW-1185">Reference proteome</keyword>
<evidence type="ECO:0000313" key="2">
    <source>
        <dbReference type="EMBL" id="CAC5400997.1"/>
    </source>
</evidence>
<dbReference type="EMBL" id="CACVKT020006353">
    <property type="protein sequence ID" value="CAC5400997.1"/>
    <property type="molecule type" value="Genomic_DNA"/>
</dbReference>
<gene>
    <name evidence="2" type="ORF">MCOR_35132</name>
</gene>
<dbReference type="Proteomes" id="UP000507470">
    <property type="component" value="Unassembled WGS sequence"/>
</dbReference>
<name>A0A6J8D033_MYTCO</name>
<sequence length="318" mass="36562">MDSQPKQANTMIARSKKELGTSEVNDKGNVVATRFGQLLGTFGSNEMGICKQNSILEEEINCETTLSVREAATHQSLSGGQGFFKCGCKSKCLSNQDYLEKNEMLLDVLEEKKEMPLDVLEEKKEMLLDVLEEKREMLLDVLEEKKEMPLDVLEEKKEMLLDVLEEKKEMPLINVCKKLYILNLNVDIFDNLDIPKQRTSPDNYVNSFGRKLINFCKNNNMFILNGRLFVDRVDIHSPLFLELNCEKVSLEETKSFSTNDTEHIGKWRHEKILEFKGNINIDEVDELFSRLLEKSENLDVVDQNCINVIVDDVTNILL</sequence>
<accession>A0A6J8D033</accession>